<dbReference type="PANTHER" id="PTHR21091">
    <property type="entry name" value="METHYLTETRAHYDROFOLATE:HOMOCYSTEINE METHYLTRANSFERASE RELATED"/>
    <property type="match status" value="1"/>
</dbReference>
<dbReference type="AlphaFoldDB" id="A0AAD2CVT5"/>
<dbReference type="Gene3D" id="3.20.20.210">
    <property type="match status" value="1"/>
</dbReference>
<dbReference type="CDD" id="cd00717">
    <property type="entry name" value="URO-D"/>
    <property type="match status" value="1"/>
</dbReference>
<comment type="pathway">
    <text evidence="2">Porphyrin-containing compound metabolism; protoporphyrin-IX biosynthesis; coproporphyrinogen-III from 5-aminolevulinate: step 4/4.</text>
</comment>
<evidence type="ECO:0000256" key="12">
    <source>
        <dbReference type="ARBA" id="ARBA00047341"/>
    </source>
</evidence>
<evidence type="ECO:0000256" key="7">
    <source>
        <dbReference type="ARBA" id="ARBA00022490"/>
    </source>
</evidence>
<comment type="subcellular location">
    <subcellularLocation>
        <location evidence="1">Cytoplasm</location>
        <location evidence="1">Cytosol</location>
    </subcellularLocation>
</comment>
<dbReference type="GO" id="GO:0006783">
    <property type="term" value="P:heme biosynthetic process"/>
    <property type="evidence" value="ECO:0007669"/>
    <property type="project" value="TreeGrafter"/>
</dbReference>
<feature type="domain" description="Uroporphyrinogen decarboxylase (URO-D)" evidence="14">
    <location>
        <begin position="177"/>
        <end position="193"/>
    </location>
</feature>
<organism evidence="15 16">
    <name type="scientific">Euplotes crassus</name>
    <dbReference type="NCBI Taxonomy" id="5936"/>
    <lineage>
        <taxon>Eukaryota</taxon>
        <taxon>Sar</taxon>
        <taxon>Alveolata</taxon>
        <taxon>Ciliophora</taxon>
        <taxon>Intramacronucleata</taxon>
        <taxon>Spirotrichea</taxon>
        <taxon>Hypotrichia</taxon>
        <taxon>Euplotida</taxon>
        <taxon>Euplotidae</taxon>
        <taxon>Moneuplotes</taxon>
    </lineage>
</organism>
<keyword evidence="9" id="KW-0456">Lyase</keyword>
<evidence type="ECO:0000256" key="13">
    <source>
        <dbReference type="ARBA" id="ARBA00048411"/>
    </source>
</evidence>
<evidence type="ECO:0000256" key="2">
    <source>
        <dbReference type="ARBA" id="ARBA00004804"/>
    </source>
</evidence>
<dbReference type="GO" id="GO:0005829">
    <property type="term" value="C:cytosol"/>
    <property type="evidence" value="ECO:0007669"/>
    <property type="project" value="UniProtKB-SubCell"/>
</dbReference>
<dbReference type="FunFam" id="3.20.20.210:FF:000008">
    <property type="entry name" value="Uroporphyrinogen decarboxylase"/>
    <property type="match status" value="1"/>
</dbReference>
<dbReference type="SUPFAM" id="SSF51726">
    <property type="entry name" value="UROD/MetE-like"/>
    <property type="match status" value="1"/>
</dbReference>
<name>A0AAD2CVT5_EUPCR</name>
<dbReference type="GO" id="GO:0004853">
    <property type="term" value="F:uroporphyrinogen decarboxylase activity"/>
    <property type="evidence" value="ECO:0007669"/>
    <property type="project" value="UniProtKB-EC"/>
</dbReference>
<evidence type="ECO:0000256" key="5">
    <source>
        <dbReference type="ARBA" id="ARBA00012288"/>
    </source>
</evidence>
<comment type="function">
    <text evidence="11">Catalyzes the sequential decarboxylation of the four acetate side chains of uroporphyrinogen to form coproporphyrinogen and participates in the fifth step in the heme biosynthetic pathway. Isomer I or isomer III of uroporphyrinogen may serve as substrate, but only coproporphyrinogen III can ultimately be converted to heme. In vitro also decarboxylates pentacarboxylate porphyrinogen I.</text>
</comment>
<dbReference type="Proteomes" id="UP001295684">
    <property type="component" value="Unassembled WGS sequence"/>
</dbReference>
<dbReference type="InterPro" id="IPR006361">
    <property type="entry name" value="Uroporphyrinogen_deCO2ase_HemE"/>
</dbReference>
<comment type="catalytic activity">
    <reaction evidence="13">
        <text>uroporphyrinogen III + 4 H(+) = coproporphyrinogen III + 4 CO2</text>
        <dbReference type="Rhea" id="RHEA:19865"/>
        <dbReference type="ChEBI" id="CHEBI:15378"/>
        <dbReference type="ChEBI" id="CHEBI:16526"/>
        <dbReference type="ChEBI" id="CHEBI:57308"/>
        <dbReference type="ChEBI" id="CHEBI:57309"/>
        <dbReference type="EC" id="4.1.1.37"/>
    </reaction>
    <physiologicalReaction direction="left-to-right" evidence="13">
        <dbReference type="Rhea" id="RHEA:19866"/>
    </physiologicalReaction>
</comment>
<evidence type="ECO:0000313" key="15">
    <source>
        <dbReference type="EMBL" id="CAI2372906.1"/>
    </source>
</evidence>
<comment type="similarity">
    <text evidence="3">Belongs to the uroporphyrinogen decarboxylase family.</text>
</comment>
<keyword evidence="8" id="KW-0210">Decarboxylase</keyword>
<dbReference type="InterPro" id="IPR000257">
    <property type="entry name" value="Uroporphyrinogen_deCOase"/>
</dbReference>
<accession>A0AAD2CVT5</accession>
<comment type="catalytic activity">
    <reaction evidence="12">
        <text>uroporphyrinogen I + 4 H(+) = coproporphyrinogen I + 4 CO2</text>
        <dbReference type="Rhea" id="RHEA:31239"/>
        <dbReference type="ChEBI" id="CHEBI:15378"/>
        <dbReference type="ChEBI" id="CHEBI:16526"/>
        <dbReference type="ChEBI" id="CHEBI:62626"/>
        <dbReference type="ChEBI" id="CHEBI:62631"/>
    </reaction>
    <physiologicalReaction direction="left-to-right" evidence="12">
        <dbReference type="Rhea" id="RHEA:31240"/>
    </physiologicalReaction>
</comment>
<dbReference type="PANTHER" id="PTHR21091:SF169">
    <property type="entry name" value="UROPORPHYRINOGEN DECARBOXYLASE"/>
    <property type="match status" value="1"/>
</dbReference>
<comment type="caution">
    <text evidence="15">The sequence shown here is derived from an EMBL/GenBank/DDBJ whole genome shotgun (WGS) entry which is preliminary data.</text>
</comment>
<evidence type="ECO:0000256" key="3">
    <source>
        <dbReference type="ARBA" id="ARBA00009935"/>
    </source>
</evidence>
<keyword evidence="10" id="KW-0627">Porphyrin biosynthesis</keyword>
<proteinExistence type="inferred from homology"/>
<evidence type="ECO:0000256" key="4">
    <source>
        <dbReference type="ARBA" id="ARBA00011738"/>
    </source>
</evidence>
<sequence length="384" mass="44052">METTESQFPTFEEKQQLLLEGQELEVPERTEDFDHSKFPPMKNSLILDSIQGKSIPRIPVWAMRQAGRYLPEFKEARAGIPFFEFCHMPEKCCEVTLQPLRKLDFDASIIFSDILILPQVMGMNLEYPPGIGPSFTEPIQEEADLDKLTTDYGDKLDKTYDAIFLTRHRINGAVPLFGFTGGPWTLATYMIEGNSPNKCHKTKRWLYEKPEGFKRLISMLTKMIIEHMINQIKAGAQLVQLFESNIGELSQEDFEEFILDPLIEISEKIKEAYPEVPAFIFPRGCHFCYEALATKSKFDAISVDWTHDLSKIRERVGESITLQGNLEPIVLFGTDEKIKERTNSMLEKAGKTKYVANLGWGMLPDHDAEKLRVFIDAVHDFKLE</sequence>
<keyword evidence="7" id="KW-0963">Cytoplasm</keyword>
<evidence type="ECO:0000256" key="10">
    <source>
        <dbReference type="ARBA" id="ARBA00023244"/>
    </source>
</evidence>
<evidence type="ECO:0000256" key="9">
    <source>
        <dbReference type="ARBA" id="ARBA00023239"/>
    </source>
</evidence>
<keyword evidence="16" id="KW-1185">Reference proteome</keyword>
<dbReference type="HAMAP" id="MF_00218">
    <property type="entry name" value="URO_D"/>
    <property type="match status" value="1"/>
</dbReference>
<evidence type="ECO:0000313" key="16">
    <source>
        <dbReference type="Proteomes" id="UP001295684"/>
    </source>
</evidence>
<dbReference type="EC" id="4.1.1.37" evidence="5"/>
<comment type="subunit">
    <text evidence="4">Homodimer.</text>
</comment>
<reference evidence="15" key="1">
    <citation type="submission" date="2023-07" db="EMBL/GenBank/DDBJ databases">
        <authorList>
            <consortium name="AG Swart"/>
            <person name="Singh M."/>
            <person name="Singh A."/>
            <person name="Seah K."/>
            <person name="Emmerich C."/>
        </authorList>
    </citation>
    <scope>NUCLEOTIDE SEQUENCE</scope>
    <source>
        <strain evidence="15">DP1</strain>
    </source>
</reference>
<dbReference type="InterPro" id="IPR038071">
    <property type="entry name" value="UROD/MetE-like_sf"/>
</dbReference>
<evidence type="ECO:0000256" key="11">
    <source>
        <dbReference type="ARBA" id="ARBA00045708"/>
    </source>
</evidence>
<dbReference type="PROSITE" id="PS00907">
    <property type="entry name" value="UROD_2"/>
    <property type="match status" value="1"/>
</dbReference>
<evidence type="ECO:0000256" key="6">
    <source>
        <dbReference type="ARBA" id="ARBA00014308"/>
    </source>
</evidence>
<evidence type="ECO:0000256" key="1">
    <source>
        <dbReference type="ARBA" id="ARBA00004514"/>
    </source>
</evidence>
<evidence type="ECO:0000256" key="8">
    <source>
        <dbReference type="ARBA" id="ARBA00022793"/>
    </source>
</evidence>
<dbReference type="Pfam" id="PF01208">
    <property type="entry name" value="URO-D"/>
    <property type="match status" value="1"/>
</dbReference>
<dbReference type="EMBL" id="CAMPGE010014223">
    <property type="protein sequence ID" value="CAI2372906.1"/>
    <property type="molecule type" value="Genomic_DNA"/>
</dbReference>
<gene>
    <name evidence="15" type="ORF">ECRASSUSDP1_LOCUS14243</name>
</gene>
<evidence type="ECO:0000259" key="14">
    <source>
        <dbReference type="PROSITE" id="PS00907"/>
    </source>
</evidence>
<protein>
    <recommendedName>
        <fullName evidence="6">Uroporphyrinogen decarboxylase</fullName>
        <ecNumber evidence="5">4.1.1.37</ecNumber>
    </recommendedName>
</protein>
<dbReference type="NCBIfam" id="TIGR01464">
    <property type="entry name" value="hemE"/>
    <property type="match status" value="1"/>
</dbReference>